<organism evidence="1 2">
    <name type="scientific">Photorhabdus aegyptia</name>
    <dbReference type="NCBI Taxonomy" id="2805098"/>
    <lineage>
        <taxon>Bacteria</taxon>
        <taxon>Pseudomonadati</taxon>
        <taxon>Pseudomonadota</taxon>
        <taxon>Gammaproteobacteria</taxon>
        <taxon>Enterobacterales</taxon>
        <taxon>Morganellaceae</taxon>
        <taxon>Photorhabdus</taxon>
    </lineage>
</organism>
<dbReference type="EMBL" id="JFGV01000113">
    <property type="protein sequence ID" value="EYU13152.1"/>
    <property type="molecule type" value="Genomic_DNA"/>
</dbReference>
<dbReference type="Proteomes" id="UP000023464">
    <property type="component" value="Unassembled WGS sequence"/>
</dbReference>
<sequence>MSTNEDMIEIARLISLLKQVVTYLKESGNGESSYTYLIKSINILENKASNGMKNLYKYIMNDFRMMGDRGQYGEDIDPITDEIYAIISNNPLFTK</sequence>
<evidence type="ECO:0000313" key="1">
    <source>
        <dbReference type="EMBL" id="EYU13152.1"/>
    </source>
</evidence>
<keyword evidence="2" id="KW-1185">Reference proteome</keyword>
<name>A0A022PAE6_9GAMM</name>
<gene>
    <name evidence="1" type="ORF">BA1DRAFT_04373</name>
</gene>
<dbReference type="RefSeq" id="WP_036783522.1">
    <property type="nucleotide sequence ID" value="NZ_CAWLTM010000002.1"/>
</dbReference>
<accession>A0A022PAE6</accession>
<proteinExistence type="predicted"/>
<dbReference type="AlphaFoldDB" id="A0A022PAE6"/>
<evidence type="ECO:0000313" key="2">
    <source>
        <dbReference type="Proteomes" id="UP000023464"/>
    </source>
</evidence>
<comment type="caution">
    <text evidence="1">The sequence shown here is derived from an EMBL/GenBank/DDBJ whole genome shotgun (WGS) entry which is preliminary data.</text>
</comment>
<reference evidence="1 2" key="1">
    <citation type="submission" date="2014-03" db="EMBL/GenBank/DDBJ databases">
        <title>Draft Genome of Photorhabdus luminescens BA1, an Egyptian Isolate.</title>
        <authorList>
            <person name="Ghazal S."/>
            <person name="Hurst S.G.IV."/>
            <person name="Morris K."/>
            <person name="Thomas K."/>
            <person name="Tisa L.S."/>
        </authorList>
    </citation>
    <scope>NUCLEOTIDE SEQUENCE [LARGE SCALE GENOMIC DNA]</scope>
    <source>
        <strain evidence="1 2">BA1</strain>
    </source>
</reference>
<dbReference type="PATRIC" id="fig|1393736.3.peg.4455"/>
<protein>
    <submittedName>
        <fullName evidence="1">Uncharacterized protein</fullName>
    </submittedName>
</protein>